<sequence length="140" mass="16390">MFQKKMNLMGAANDNEFEYQKKYTVEERQLRYQNVMNAVGQQKALVVVEKHKKASFQANSQTQQPWKIFAIDKTKNLVEFLHCIKQNAGINKTTSIFLYCNNSLLMMREDQTVGSIVDQQKNIQDNILYIKYADFETFGF</sequence>
<feature type="lipid moiety-binding region" description="Phosphatidylserine amidated glycine; alternate" evidence="1">
    <location>
        <position position="139"/>
    </location>
</feature>
<protein>
    <recommendedName>
        <fullName evidence="4">Autophagy-related protein</fullName>
    </recommendedName>
</protein>
<keyword evidence="3" id="KW-1185">Reference proteome</keyword>
<evidence type="ECO:0000313" key="3">
    <source>
        <dbReference type="Proteomes" id="UP000692954"/>
    </source>
</evidence>
<comment type="caution">
    <text evidence="2">The sequence shown here is derived from an EMBL/GenBank/DDBJ whole genome shotgun (WGS) entry which is preliminary data.</text>
</comment>
<dbReference type="OrthoDB" id="291292at2759"/>
<keyword evidence="1" id="KW-0449">Lipoprotein</keyword>
<dbReference type="FunFam" id="3.10.20.90:FF:000564">
    <property type="entry name" value="Autophagy-related protein"/>
    <property type="match status" value="1"/>
</dbReference>
<evidence type="ECO:0008006" key="4">
    <source>
        <dbReference type="Google" id="ProtNLM"/>
    </source>
</evidence>
<organism evidence="2 3">
    <name type="scientific">Paramecium sonneborni</name>
    <dbReference type="NCBI Taxonomy" id="65129"/>
    <lineage>
        <taxon>Eukaryota</taxon>
        <taxon>Sar</taxon>
        <taxon>Alveolata</taxon>
        <taxon>Ciliophora</taxon>
        <taxon>Intramacronucleata</taxon>
        <taxon>Oligohymenophorea</taxon>
        <taxon>Peniculida</taxon>
        <taxon>Parameciidae</taxon>
        <taxon>Paramecium</taxon>
    </lineage>
</organism>
<dbReference type="Pfam" id="PF02991">
    <property type="entry name" value="ATG8"/>
    <property type="match status" value="1"/>
</dbReference>
<dbReference type="Proteomes" id="UP000692954">
    <property type="component" value="Unassembled WGS sequence"/>
</dbReference>
<proteinExistence type="predicted"/>
<gene>
    <name evidence="2" type="ORF">PSON_ATCC_30995.1.T1310055</name>
</gene>
<dbReference type="AlphaFoldDB" id="A0A8S1R1S1"/>
<dbReference type="InterPro" id="IPR004241">
    <property type="entry name" value="Atg8-like"/>
</dbReference>
<name>A0A8S1R1S1_9CILI</name>
<accession>A0A8S1R1S1</accession>
<dbReference type="EMBL" id="CAJJDN010000131">
    <property type="protein sequence ID" value="CAD8121257.1"/>
    <property type="molecule type" value="Genomic_DNA"/>
</dbReference>
<reference evidence="2" key="1">
    <citation type="submission" date="2021-01" db="EMBL/GenBank/DDBJ databases">
        <authorList>
            <consortium name="Genoscope - CEA"/>
            <person name="William W."/>
        </authorList>
    </citation>
    <scope>NUCLEOTIDE SEQUENCE</scope>
</reference>
<evidence type="ECO:0000256" key="1">
    <source>
        <dbReference type="PIRSR" id="PIRSR604241-50"/>
    </source>
</evidence>
<evidence type="ECO:0000313" key="2">
    <source>
        <dbReference type="EMBL" id="CAD8121257.1"/>
    </source>
</evidence>